<keyword evidence="4" id="KW-0227">DNA damage</keyword>
<dbReference type="GO" id="GO:0005634">
    <property type="term" value="C:nucleus"/>
    <property type="evidence" value="ECO:0007669"/>
    <property type="project" value="UniProtKB-SubCell"/>
</dbReference>
<evidence type="ECO:0000256" key="6">
    <source>
        <dbReference type="ARBA" id="ARBA00022839"/>
    </source>
</evidence>
<dbReference type="GO" id="GO:0003690">
    <property type="term" value="F:double-stranded DNA binding"/>
    <property type="evidence" value="ECO:0007669"/>
    <property type="project" value="TreeGrafter"/>
</dbReference>
<dbReference type="CDD" id="cd09193">
    <property type="entry name" value="PLDc_mTdp1_1"/>
    <property type="match status" value="1"/>
</dbReference>
<evidence type="ECO:0000256" key="5">
    <source>
        <dbReference type="ARBA" id="ARBA00022801"/>
    </source>
</evidence>
<feature type="active site" description="Proton donor/acceptor" evidence="9">
    <location>
        <position position="582"/>
    </location>
</feature>
<gene>
    <name evidence="15" type="primary">LOC105428326</name>
</gene>
<evidence type="ECO:0000256" key="10">
    <source>
        <dbReference type="PIRSR" id="PIRSR610347-2"/>
    </source>
</evidence>
<evidence type="ECO:0000256" key="4">
    <source>
        <dbReference type="ARBA" id="ARBA00022763"/>
    </source>
</evidence>
<evidence type="ECO:0000256" key="3">
    <source>
        <dbReference type="ARBA" id="ARBA00022722"/>
    </source>
</evidence>
<name>A0A6I9W9G3_9HYME</name>
<dbReference type="KEGG" id="pbar:105428326"/>
<feature type="site" description="Interaction with DNA" evidence="11">
    <location>
        <position position="607"/>
    </location>
</feature>
<feature type="active site" description="Nucleophile" evidence="9">
    <location>
        <position position="353"/>
    </location>
</feature>
<dbReference type="GO" id="GO:0004527">
    <property type="term" value="F:exonuclease activity"/>
    <property type="evidence" value="ECO:0007669"/>
    <property type="project" value="UniProtKB-KW"/>
</dbReference>
<organism evidence="14 15">
    <name type="scientific">Pogonomyrmex barbatus</name>
    <name type="common">red harvester ant</name>
    <dbReference type="NCBI Taxonomy" id="144034"/>
    <lineage>
        <taxon>Eukaryota</taxon>
        <taxon>Metazoa</taxon>
        <taxon>Ecdysozoa</taxon>
        <taxon>Arthropoda</taxon>
        <taxon>Hexapoda</taxon>
        <taxon>Insecta</taxon>
        <taxon>Pterygota</taxon>
        <taxon>Neoptera</taxon>
        <taxon>Endopterygota</taxon>
        <taxon>Hymenoptera</taxon>
        <taxon>Apocrita</taxon>
        <taxon>Aculeata</taxon>
        <taxon>Formicoidea</taxon>
        <taxon>Formicidae</taxon>
        <taxon>Myrmicinae</taxon>
        <taxon>Pogonomyrmex</taxon>
    </lineage>
</organism>
<dbReference type="GO" id="GO:0003697">
    <property type="term" value="F:single-stranded DNA binding"/>
    <property type="evidence" value="ECO:0007669"/>
    <property type="project" value="TreeGrafter"/>
</dbReference>
<dbReference type="GO" id="GO:0006281">
    <property type="term" value="P:DNA repair"/>
    <property type="evidence" value="ECO:0007669"/>
    <property type="project" value="UniProtKB-KW"/>
</dbReference>
<dbReference type="Gene3D" id="3.30.870.10">
    <property type="entry name" value="Endonuclease Chain A"/>
    <property type="match status" value="2"/>
</dbReference>
<dbReference type="OrthoDB" id="47785at2759"/>
<dbReference type="Proteomes" id="UP000504615">
    <property type="component" value="Unplaced"/>
</dbReference>
<keyword evidence="8" id="KW-0539">Nucleus</keyword>
<sequence>MNSIEKKRCPFMEKCYRKNPIHFGEMSHPHLEELLVDQLDGTIEIPEVLSFVCNDRSQLLDQLKVLQMVLRKERDKNGVNQLPVTASSSSKTQISSITKGSSLLDAKEGLKEKVERHKKAILQKRQDKLKQMDSVTEALSKGGLSSKERANSKSIKAKKRNQEAAIAGSSVTKKMRQMSIESSNRTEDSQQNMSDRQSSSTSSEQSSGASIMNMYDSCDSEKSRKEVRKRAIQMMRRSGYVVSVVEPGEFAIKYAFSAPYHLFFTRVENSKETYNQQFSITFPEILDRSLGEIVNSLHLNFMVDVGWLCLQYLLAGQRTDMLILYGDRVDREKLNSNITMIEVDMPSRFGCHHTKIMILQYKDNGIRVIVSTANLYSDDWENRTQGLWISPHLPLLSESANPSDGESPTGFKRDLERYLSKYRHPALTQWIWAVRKANFSEVNVFLLASVPGTHKDNEADFWGHRKLAHVLSRHATLPPDAPQWPIVAQSSSIGSLGPNFESWLSKDIIPCMSRETTKGLKSHPHFQFIYPSIQNYKQSFDFRNLSCCLPYSVQVHSKQKWIESYLYQWKAKRTGRDRAMPHIKSYTRISPDMKSIPWFVLTSANLSKAAWGVQRNNHYIMSYEAGVIFIPKFITGTTTFPIEDEEDPAVPVFPIPYDLPLCRYESSDSPFVSEFLSSLGRIIPGHSVYCD</sequence>
<keyword evidence="7" id="KW-0234">DNA repair</keyword>
<comment type="similarity">
    <text evidence="2">Belongs to the tyrosyl-DNA phosphodiesterase family.</text>
</comment>
<feature type="binding site" evidence="10">
    <location>
        <position position="584"/>
    </location>
    <ligand>
        <name>substrate</name>
    </ligand>
</feature>
<feature type="domain" description="PBZ-type" evidence="13">
    <location>
        <begin position="6"/>
        <end position="30"/>
    </location>
</feature>
<dbReference type="AlphaFoldDB" id="A0A6I9W9G3"/>
<dbReference type="InterPro" id="IPR019406">
    <property type="entry name" value="APLF_PBZ"/>
</dbReference>
<dbReference type="InterPro" id="IPR010347">
    <property type="entry name" value="Tdp1"/>
</dbReference>
<evidence type="ECO:0000313" key="14">
    <source>
        <dbReference type="Proteomes" id="UP000504615"/>
    </source>
</evidence>
<dbReference type="PANTHER" id="PTHR12415:SF0">
    <property type="entry name" value="TYROSYL-DNA PHOSPHODIESTERASE 1"/>
    <property type="match status" value="1"/>
</dbReference>
<feature type="region of interest" description="Disordered" evidence="12">
    <location>
        <begin position="122"/>
        <end position="222"/>
    </location>
</feature>
<keyword evidence="5" id="KW-0378">Hydrolase</keyword>
<keyword evidence="6" id="KW-0269">Exonuclease</keyword>
<evidence type="ECO:0000256" key="1">
    <source>
        <dbReference type="ARBA" id="ARBA00004123"/>
    </source>
</evidence>
<feature type="compositionally biased region" description="Low complexity" evidence="12">
    <location>
        <begin position="191"/>
        <end position="210"/>
    </location>
</feature>
<dbReference type="PANTHER" id="PTHR12415">
    <property type="entry name" value="TYROSYL-DNA PHOSPHODIESTERASE 1"/>
    <property type="match status" value="1"/>
</dbReference>
<dbReference type="GO" id="GO:0017005">
    <property type="term" value="F:3'-tyrosyl-DNA phosphodiesterase activity"/>
    <property type="evidence" value="ECO:0007669"/>
    <property type="project" value="TreeGrafter"/>
</dbReference>
<dbReference type="GeneID" id="105428326"/>
<keyword evidence="14" id="KW-1185">Reference proteome</keyword>
<protein>
    <submittedName>
        <fullName evidence="15">Probable tyrosyl-DNA phosphodiesterase</fullName>
    </submittedName>
</protein>
<evidence type="ECO:0000256" key="9">
    <source>
        <dbReference type="PIRSR" id="PIRSR610347-1"/>
    </source>
</evidence>
<evidence type="ECO:0000259" key="13">
    <source>
        <dbReference type="Pfam" id="PF10283"/>
    </source>
</evidence>
<evidence type="ECO:0000256" key="2">
    <source>
        <dbReference type="ARBA" id="ARBA00010205"/>
    </source>
</evidence>
<keyword evidence="3" id="KW-0540">Nuclease</keyword>
<proteinExistence type="inferred from homology"/>
<evidence type="ECO:0000256" key="8">
    <source>
        <dbReference type="ARBA" id="ARBA00023242"/>
    </source>
</evidence>
<dbReference type="Pfam" id="PF06087">
    <property type="entry name" value="Tyr-DNA_phospho"/>
    <property type="match status" value="1"/>
</dbReference>
<dbReference type="SUPFAM" id="SSF56024">
    <property type="entry name" value="Phospholipase D/nuclease"/>
    <property type="match status" value="2"/>
</dbReference>
<evidence type="ECO:0000256" key="11">
    <source>
        <dbReference type="PIRSR" id="PIRSR610347-3"/>
    </source>
</evidence>
<reference evidence="15" key="1">
    <citation type="submission" date="2025-08" db="UniProtKB">
        <authorList>
            <consortium name="RefSeq"/>
        </authorList>
    </citation>
    <scope>IDENTIFICATION</scope>
</reference>
<feature type="binding site" evidence="10">
    <location>
        <position position="355"/>
    </location>
    <ligand>
        <name>substrate</name>
    </ligand>
</feature>
<dbReference type="RefSeq" id="XP_011638886.1">
    <property type="nucleotide sequence ID" value="XM_011640584.2"/>
</dbReference>
<dbReference type="Pfam" id="PF10283">
    <property type="entry name" value="zf-CCHH"/>
    <property type="match status" value="1"/>
</dbReference>
<evidence type="ECO:0000313" key="15">
    <source>
        <dbReference type="RefSeq" id="XP_011638886.1"/>
    </source>
</evidence>
<dbReference type="CTD" id="33530"/>
<accession>A0A6I9W9G3</accession>
<comment type="subcellular location">
    <subcellularLocation>
        <location evidence="1">Nucleus</location>
    </subcellularLocation>
</comment>
<evidence type="ECO:0000256" key="7">
    <source>
        <dbReference type="ARBA" id="ARBA00023204"/>
    </source>
</evidence>
<evidence type="ECO:0000256" key="12">
    <source>
        <dbReference type="SAM" id="MobiDB-lite"/>
    </source>
</evidence>